<dbReference type="GO" id="GO:0016746">
    <property type="term" value="F:acyltransferase activity"/>
    <property type="evidence" value="ECO:0007669"/>
    <property type="project" value="UniProtKB-KW"/>
</dbReference>
<dbReference type="VEuPathDB" id="FungiDB:BO82DRAFT_402772"/>
<gene>
    <name evidence="3" type="ORF">BO82DRAFT_402772</name>
</gene>
<dbReference type="EMBL" id="KZ821704">
    <property type="protein sequence ID" value="PYH81196.1"/>
    <property type="molecule type" value="Genomic_DNA"/>
</dbReference>
<evidence type="ECO:0000313" key="4">
    <source>
        <dbReference type="Proteomes" id="UP000248340"/>
    </source>
</evidence>
<evidence type="ECO:0000256" key="2">
    <source>
        <dbReference type="ARBA" id="ARBA00023315"/>
    </source>
</evidence>
<dbReference type="Gene3D" id="3.30.559.10">
    <property type="entry name" value="Chloramphenicol acetyltransferase-like domain"/>
    <property type="match status" value="2"/>
</dbReference>
<keyword evidence="2" id="KW-0012">Acyltransferase</keyword>
<dbReference type="OrthoDB" id="1862401at2759"/>
<dbReference type="RefSeq" id="XP_025491396.1">
    <property type="nucleotide sequence ID" value="XM_025639340.1"/>
</dbReference>
<dbReference type="Proteomes" id="UP000248340">
    <property type="component" value="Unassembled WGS sequence"/>
</dbReference>
<dbReference type="PANTHER" id="PTHR31896:SF64">
    <property type="entry name" value="TRICHOTHECENE 3-O-ACETYLTRANSFERASE"/>
    <property type="match status" value="1"/>
</dbReference>
<organism evidence="3 4">
    <name type="scientific">Aspergillus uvarum CBS 121591</name>
    <dbReference type="NCBI Taxonomy" id="1448315"/>
    <lineage>
        <taxon>Eukaryota</taxon>
        <taxon>Fungi</taxon>
        <taxon>Dikarya</taxon>
        <taxon>Ascomycota</taxon>
        <taxon>Pezizomycotina</taxon>
        <taxon>Eurotiomycetes</taxon>
        <taxon>Eurotiomycetidae</taxon>
        <taxon>Eurotiales</taxon>
        <taxon>Aspergillaceae</taxon>
        <taxon>Aspergillus</taxon>
        <taxon>Aspergillus subgen. Circumdati</taxon>
    </lineage>
</organism>
<evidence type="ECO:0000256" key="1">
    <source>
        <dbReference type="ARBA" id="ARBA00022679"/>
    </source>
</evidence>
<dbReference type="InterPro" id="IPR051283">
    <property type="entry name" value="Sec_Metabolite_Acyltrans"/>
</dbReference>
<dbReference type="STRING" id="1448315.A0A319C5R9"/>
<dbReference type="PANTHER" id="PTHR31896">
    <property type="entry name" value="FAMILY REGULATORY PROTEIN, PUTATIVE (AFU_ORTHOLOGUE AFUA_3G14730)-RELATED"/>
    <property type="match status" value="1"/>
</dbReference>
<dbReference type="Pfam" id="PF02458">
    <property type="entry name" value="Transferase"/>
    <property type="match status" value="1"/>
</dbReference>
<dbReference type="AlphaFoldDB" id="A0A319C5R9"/>
<protein>
    <submittedName>
        <fullName evidence="3">Putative acetyltransferase</fullName>
    </submittedName>
</protein>
<sequence length="485" mass="53587">MSFYFDPIRLTPLDHMMPVSYIAFFYSFLVDDPRRAVPVLEDALHRLLQANPFLVGNLINSRSGEDNPTIRTVHPPTSESLREFPILQVRHHENEYIARRSHGSSCSGNQISKDALLSDTYLPVPLAAATAKQCPIIRWQANLMQDGLVVAVCFHHSVLDAAGFYIIQVALARCCREPDSTIQGLSLASDLLKGRQAMLETSPASGISGRSSARDLQALGVANFESAENLISRRLTLKPARIEYLKVACNALGQGRMENDPVFSQPQALLSSNDIISAVLWLVIMRARYRPCSGTLKGPDDSAQSSLILIIEIRRSLTPPLPMSYIGNGIVQTATSSPIRAALESVSQPTQTPTLTAHGLQVLTDLALKVHAIFSRVDDTFVKTLIREKQEAIDWSPRFRQADVTSTSLRRMGVYGLDFGPVLGKVVEFDSPDNRIDGTVCILPARVSSVPAPWEVRVTLQREVMVRLSQDPFMDWLVDNVSAKM</sequence>
<accession>A0A319C5R9</accession>
<proteinExistence type="predicted"/>
<keyword evidence="1 3" id="KW-0808">Transferase</keyword>
<dbReference type="InterPro" id="IPR023213">
    <property type="entry name" value="CAT-like_dom_sf"/>
</dbReference>
<name>A0A319C5R9_9EURO</name>
<dbReference type="GeneID" id="37142082"/>
<keyword evidence="4" id="KW-1185">Reference proteome</keyword>
<evidence type="ECO:0000313" key="3">
    <source>
        <dbReference type="EMBL" id="PYH81196.1"/>
    </source>
</evidence>
<reference evidence="3 4" key="1">
    <citation type="submission" date="2016-12" db="EMBL/GenBank/DDBJ databases">
        <title>The genomes of Aspergillus section Nigri reveals drivers in fungal speciation.</title>
        <authorList>
            <consortium name="DOE Joint Genome Institute"/>
            <person name="Vesth T.C."/>
            <person name="Nybo J."/>
            <person name="Theobald S."/>
            <person name="Brandl J."/>
            <person name="Frisvad J.C."/>
            <person name="Nielsen K.F."/>
            <person name="Lyhne E.K."/>
            <person name="Kogle M.E."/>
            <person name="Kuo A."/>
            <person name="Riley R."/>
            <person name="Clum A."/>
            <person name="Nolan M."/>
            <person name="Lipzen A."/>
            <person name="Salamov A."/>
            <person name="Henrissat B."/>
            <person name="Wiebenga A."/>
            <person name="De Vries R.P."/>
            <person name="Grigoriev I.V."/>
            <person name="Mortensen U.H."/>
            <person name="Andersen M.R."/>
            <person name="Baker S.E."/>
        </authorList>
    </citation>
    <scope>NUCLEOTIDE SEQUENCE [LARGE SCALE GENOMIC DNA]</scope>
    <source>
        <strain evidence="3 4">CBS 121591</strain>
    </source>
</reference>